<evidence type="ECO:0000256" key="2">
    <source>
        <dbReference type="SAM" id="SignalP"/>
    </source>
</evidence>
<feature type="signal peptide" evidence="2">
    <location>
        <begin position="1"/>
        <end position="19"/>
    </location>
</feature>
<proteinExistence type="predicted"/>
<gene>
    <name evidence="3" type="ORF">MKY91_19655</name>
</gene>
<name>A0ABU9VNA2_9BACI</name>
<evidence type="ECO:0000256" key="1">
    <source>
        <dbReference type="SAM" id="MobiDB-lite"/>
    </source>
</evidence>
<dbReference type="Gene3D" id="2.50.20.10">
    <property type="entry name" value="Lipoprotein localisation LolA/LolB/LppX"/>
    <property type="match status" value="1"/>
</dbReference>
<dbReference type="RefSeq" id="WP_343131958.1">
    <property type="nucleotide sequence ID" value="NZ_JBCITK010000001.1"/>
</dbReference>
<sequence length="285" mass="31726">MKKAIVLSVIVAVFLAACGSEDESQTATANETEETGTEEAVSEDTEDAPSAEEIVEEAIAFYDGLTSLYMVSEGEVNVAFDGEQEDVPEGDISTSITETHWNFIREGELYTRMDLEFSTEGEEDGEAFSDEMPTTYQFSDLDDPALTITYDEGDEEAIRYEQGIDPTQEDLSDWASLYETLLEDAELTYVGEEEINGYSTYHIEAERDGQVTEYWFDQETFYEIKMESETAVEDAEHAAGDTSSSGAVIEYEVNPDFDESLFQAPDDVEVVDGELEDTLSSNMDN</sequence>
<feature type="chain" id="PRO_5046238433" description="DUF2092 domain-containing protein" evidence="2">
    <location>
        <begin position="20"/>
        <end position="285"/>
    </location>
</feature>
<evidence type="ECO:0000313" key="4">
    <source>
        <dbReference type="Proteomes" id="UP001418796"/>
    </source>
</evidence>
<organism evidence="3 4">
    <name type="scientific">Alkalicoccobacillus gibsonii</name>
    <dbReference type="NCBI Taxonomy" id="79881"/>
    <lineage>
        <taxon>Bacteria</taxon>
        <taxon>Bacillati</taxon>
        <taxon>Bacillota</taxon>
        <taxon>Bacilli</taxon>
        <taxon>Bacillales</taxon>
        <taxon>Bacillaceae</taxon>
        <taxon>Alkalicoccobacillus</taxon>
    </lineage>
</organism>
<evidence type="ECO:0008006" key="5">
    <source>
        <dbReference type="Google" id="ProtNLM"/>
    </source>
</evidence>
<feature type="region of interest" description="Disordered" evidence="1">
    <location>
        <begin position="22"/>
        <end position="50"/>
    </location>
</feature>
<protein>
    <recommendedName>
        <fullName evidence="5">DUF2092 domain-containing protein</fullName>
    </recommendedName>
</protein>
<dbReference type="Proteomes" id="UP001418796">
    <property type="component" value="Unassembled WGS sequence"/>
</dbReference>
<keyword evidence="2" id="KW-0732">Signal</keyword>
<dbReference type="PROSITE" id="PS51257">
    <property type="entry name" value="PROKAR_LIPOPROTEIN"/>
    <property type="match status" value="1"/>
</dbReference>
<evidence type="ECO:0000313" key="3">
    <source>
        <dbReference type="EMBL" id="MEN0645385.1"/>
    </source>
</evidence>
<feature type="compositionally biased region" description="Acidic residues" evidence="1">
    <location>
        <begin position="31"/>
        <end position="50"/>
    </location>
</feature>
<dbReference type="EMBL" id="JBCITK010000001">
    <property type="protein sequence ID" value="MEN0645385.1"/>
    <property type="molecule type" value="Genomic_DNA"/>
</dbReference>
<accession>A0ABU9VNA2</accession>
<reference evidence="3 4" key="1">
    <citation type="submission" date="2024-03" db="EMBL/GenBank/DDBJ databases">
        <title>Bacilli Hybrid Assemblies.</title>
        <authorList>
            <person name="Kovac J."/>
        </authorList>
    </citation>
    <scope>NUCLEOTIDE SEQUENCE [LARGE SCALE GENOMIC DNA]</scope>
    <source>
        <strain evidence="3 4">FSL R7-0666</strain>
    </source>
</reference>
<comment type="caution">
    <text evidence="3">The sequence shown here is derived from an EMBL/GenBank/DDBJ whole genome shotgun (WGS) entry which is preliminary data.</text>
</comment>
<keyword evidence="4" id="KW-1185">Reference proteome</keyword>